<feature type="compositionally biased region" description="Basic residues" evidence="7">
    <location>
        <begin position="340"/>
        <end position="350"/>
    </location>
</feature>
<evidence type="ECO:0000313" key="10">
    <source>
        <dbReference type="Ensembl" id="ENSLLEP00000035499.1"/>
    </source>
</evidence>
<organism evidence="10 11">
    <name type="scientific">Leptobrachium leishanense</name>
    <name type="common">Leishan spiny toad</name>
    <dbReference type="NCBI Taxonomy" id="445787"/>
    <lineage>
        <taxon>Eukaryota</taxon>
        <taxon>Metazoa</taxon>
        <taxon>Chordata</taxon>
        <taxon>Craniata</taxon>
        <taxon>Vertebrata</taxon>
        <taxon>Euteleostomi</taxon>
        <taxon>Amphibia</taxon>
        <taxon>Batrachia</taxon>
        <taxon>Anura</taxon>
        <taxon>Pelobatoidea</taxon>
        <taxon>Megophryidae</taxon>
        <taxon>Leptobrachium</taxon>
    </lineage>
</organism>
<evidence type="ECO:0000256" key="5">
    <source>
        <dbReference type="ARBA" id="ARBA00022989"/>
    </source>
</evidence>
<keyword evidence="3 8" id="KW-0812">Transmembrane</keyword>
<comment type="subcellular location">
    <subcellularLocation>
        <location evidence="1">Endoplasmic reticulum membrane</location>
    </subcellularLocation>
</comment>
<evidence type="ECO:0000256" key="2">
    <source>
        <dbReference type="ARBA" id="ARBA00008538"/>
    </source>
</evidence>
<evidence type="ECO:0000256" key="7">
    <source>
        <dbReference type="SAM" id="MobiDB-lite"/>
    </source>
</evidence>
<evidence type="ECO:0000313" key="11">
    <source>
        <dbReference type="Proteomes" id="UP000694569"/>
    </source>
</evidence>
<evidence type="ECO:0000256" key="1">
    <source>
        <dbReference type="ARBA" id="ARBA00004586"/>
    </source>
</evidence>
<name>A0A8C5QAJ3_9ANUR</name>
<dbReference type="InterPro" id="IPR026160">
    <property type="entry name" value="Ric3"/>
</dbReference>
<dbReference type="AlphaFoldDB" id="A0A8C5QAJ3"/>
<dbReference type="Proteomes" id="UP000694569">
    <property type="component" value="Unplaced"/>
</dbReference>
<reference evidence="10" key="1">
    <citation type="submission" date="2025-08" db="UniProtKB">
        <authorList>
            <consortium name="Ensembl"/>
        </authorList>
    </citation>
    <scope>IDENTIFICATION</scope>
</reference>
<feature type="region of interest" description="Disordered" evidence="7">
    <location>
        <begin position="19"/>
        <end position="41"/>
    </location>
</feature>
<dbReference type="GO" id="GO:0045202">
    <property type="term" value="C:synapse"/>
    <property type="evidence" value="ECO:0007669"/>
    <property type="project" value="GOC"/>
</dbReference>
<sequence>TWLLSRCWDVEGVPVRGNAGHFPSVHHPKPSDVRPSGSHFPRSHLSEAVAKAKGGNGGGGNGRQSLVGQIIPIYGFGILLYILYILFKLSSRGKSTKLEQKSQPISNGNLKRKITDYELGQLQDKLKETEEAMEKIISRMGPNCDRSHDMNLDEERQLLQRLKEITRVMKEGKVLDGVSPEQEAEEAPYMEDWQGYPEETFPVYEPSDYRRPRHTVQVDHSQLSRPTAEELAEQMEFVEDDHLSCGSPEEETSCDLPARPDTLPAAPSSPPRDSLLAEKRCNYDDDDDENPAVVAENAGFHSESSSEQGDVCSGESFMESNDERELLDVCDDTSGAKPGALRKRKTGNDY</sequence>
<dbReference type="InterPro" id="IPR032763">
    <property type="entry name" value="RIC3_N"/>
</dbReference>
<dbReference type="GO" id="GO:0005789">
    <property type="term" value="C:endoplasmic reticulum membrane"/>
    <property type="evidence" value="ECO:0007669"/>
    <property type="project" value="UniProtKB-SubCell"/>
</dbReference>
<keyword evidence="6 8" id="KW-0472">Membrane</keyword>
<feature type="region of interest" description="Disordered" evidence="7">
    <location>
        <begin position="240"/>
        <end position="350"/>
    </location>
</feature>
<dbReference type="GeneTree" id="ENSGT00440000034107"/>
<evidence type="ECO:0000256" key="3">
    <source>
        <dbReference type="ARBA" id="ARBA00022692"/>
    </source>
</evidence>
<proteinExistence type="inferred from homology"/>
<dbReference type="PANTHER" id="PTHR21723">
    <property type="entry name" value="RESISTANCE TO INHIBITORS OF CHOLINESTERASE PROTEIN 3 RIC3"/>
    <property type="match status" value="1"/>
</dbReference>
<evidence type="ECO:0000256" key="8">
    <source>
        <dbReference type="SAM" id="Phobius"/>
    </source>
</evidence>
<dbReference type="GO" id="GO:0007271">
    <property type="term" value="P:synaptic transmission, cholinergic"/>
    <property type="evidence" value="ECO:0007669"/>
    <property type="project" value="TreeGrafter"/>
</dbReference>
<dbReference type="GO" id="GO:0043025">
    <property type="term" value="C:neuronal cell body"/>
    <property type="evidence" value="ECO:0007669"/>
    <property type="project" value="TreeGrafter"/>
</dbReference>
<feature type="domain" description="Resistance to inhibitors of cholinesterase protein 3 N-terminal" evidence="9">
    <location>
        <begin position="17"/>
        <end position="138"/>
    </location>
</feature>
<comment type="similarity">
    <text evidence="2">Belongs to the ric-3 family.</text>
</comment>
<dbReference type="Pfam" id="PF15361">
    <property type="entry name" value="RIC3"/>
    <property type="match status" value="1"/>
</dbReference>
<dbReference type="OrthoDB" id="9938788at2759"/>
<evidence type="ECO:0000259" key="9">
    <source>
        <dbReference type="Pfam" id="PF15361"/>
    </source>
</evidence>
<feature type="region of interest" description="Disordered" evidence="7">
    <location>
        <begin position="197"/>
        <end position="228"/>
    </location>
</feature>
<accession>A0A8C5QAJ3</accession>
<feature type="transmembrane region" description="Helical" evidence="8">
    <location>
        <begin position="66"/>
        <end position="87"/>
    </location>
</feature>
<keyword evidence="11" id="KW-1185">Reference proteome</keyword>
<dbReference type="GO" id="GO:0043005">
    <property type="term" value="C:neuron projection"/>
    <property type="evidence" value="ECO:0007669"/>
    <property type="project" value="TreeGrafter"/>
</dbReference>
<reference evidence="10" key="2">
    <citation type="submission" date="2025-09" db="UniProtKB">
        <authorList>
            <consortium name="Ensembl"/>
        </authorList>
    </citation>
    <scope>IDENTIFICATION</scope>
</reference>
<dbReference type="Ensembl" id="ENSLLET00000036850.1">
    <property type="protein sequence ID" value="ENSLLEP00000035499.1"/>
    <property type="gene ID" value="ENSLLEG00000022438.1"/>
</dbReference>
<protein>
    <recommendedName>
        <fullName evidence="9">Resistance to inhibitors of cholinesterase protein 3 N-terminal domain-containing protein</fullName>
    </recommendedName>
</protein>
<dbReference type="PANTHER" id="PTHR21723:SF3">
    <property type="entry name" value="PROTEIN RIC-3"/>
    <property type="match status" value="1"/>
</dbReference>
<keyword evidence="5 8" id="KW-1133">Transmembrane helix</keyword>
<evidence type="ECO:0000256" key="4">
    <source>
        <dbReference type="ARBA" id="ARBA00022824"/>
    </source>
</evidence>
<dbReference type="GO" id="GO:0034394">
    <property type="term" value="P:protein localization to cell surface"/>
    <property type="evidence" value="ECO:0007669"/>
    <property type="project" value="TreeGrafter"/>
</dbReference>
<evidence type="ECO:0000256" key="6">
    <source>
        <dbReference type="ARBA" id="ARBA00023136"/>
    </source>
</evidence>
<keyword evidence="4" id="KW-0256">Endoplasmic reticulum</keyword>